<feature type="compositionally biased region" description="Basic and acidic residues" evidence="1">
    <location>
        <begin position="45"/>
        <end position="57"/>
    </location>
</feature>
<dbReference type="Proteomes" id="UP000765509">
    <property type="component" value="Unassembled WGS sequence"/>
</dbReference>
<comment type="caution">
    <text evidence="2">The sequence shown here is derived from an EMBL/GenBank/DDBJ whole genome shotgun (WGS) entry which is preliminary data.</text>
</comment>
<accession>A0A9Q3CYA2</accession>
<sequence length="123" mass="14669">MQNYIKGLASRLLDQLSSHPSIIYSLQELMDITLDLYTRYYERKKEKNNFQEKKTEASKSSSAHTRKSSNSSNNKKNCRVQKRDKPHSSLFNKDHKLMCVSVRFLYETLDNNNKYQEYYDFPQ</sequence>
<dbReference type="EMBL" id="AVOT02011418">
    <property type="protein sequence ID" value="MBW0492067.1"/>
    <property type="molecule type" value="Genomic_DNA"/>
</dbReference>
<feature type="compositionally biased region" description="Low complexity" evidence="1">
    <location>
        <begin position="58"/>
        <end position="75"/>
    </location>
</feature>
<reference evidence="2" key="1">
    <citation type="submission" date="2021-03" db="EMBL/GenBank/DDBJ databases">
        <title>Draft genome sequence of rust myrtle Austropuccinia psidii MF-1, a brazilian biotype.</title>
        <authorList>
            <person name="Quecine M.C."/>
            <person name="Pachon D.M.R."/>
            <person name="Bonatelli M.L."/>
            <person name="Correr F.H."/>
            <person name="Franceschini L.M."/>
            <person name="Leite T.F."/>
            <person name="Margarido G.R.A."/>
            <person name="Almeida C.A."/>
            <person name="Ferrarezi J.A."/>
            <person name="Labate C.A."/>
        </authorList>
    </citation>
    <scope>NUCLEOTIDE SEQUENCE</scope>
    <source>
        <strain evidence="2">MF-1</strain>
    </source>
</reference>
<evidence type="ECO:0000313" key="3">
    <source>
        <dbReference type="Proteomes" id="UP000765509"/>
    </source>
</evidence>
<protein>
    <submittedName>
        <fullName evidence="2">Uncharacterized protein</fullName>
    </submittedName>
</protein>
<organism evidence="2 3">
    <name type="scientific">Austropuccinia psidii MF-1</name>
    <dbReference type="NCBI Taxonomy" id="1389203"/>
    <lineage>
        <taxon>Eukaryota</taxon>
        <taxon>Fungi</taxon>
        <taxon>Dikarya</taxon>
        <taxon>Basidiomycota</taxon>
        <taxon>Pucciniomycotina</taxon>
        <taxon>Pucciniomycetes</taxon>
        <taxon>Pucciniales</taxon>
        <taxon>Sphaerophragmiaceae</taxon>
        <taxon>Austropuccinia</taxon>
    </lineage>
</organism>
<proteinExistence type="predicted"/>
<name>A0A9Q3CYA2_9BASI</name>
<dbReference type="OrthoDB" id="5552562at2759"/>
<feature type="region of interest" description="Disordered" evidence="1">
    <location>
        <begin position="45"/>
        <end position="89"/>
    </location>
</feature>
<dbReference type="AlphaFoldDB" id="A0A9Q3CYA2"/>
<gene>
    <name evidence="2" type="ORF">O181_031782</name>
</gene>
<keyword evidence="3" id="KW-1185">Reference proteome</keyword>
<evidence type="ECO:0000313" key="2">
    <source>
        <dbReference type="EMBL" id="MBW0492067.1"/>
    </source>
</evidence>
<evidence type="ECO:0000256" key="1">
    <source>
        <dbReference type="SAM" id="MobiDB-lite"/>
    </source>
</evidence>